<dbReference type="Proteomes" id="UP000071859">
    <property type="component" value="Unassembled WGS sequence"/>
</dbReference>
<comment type="caution">
    <text evidence="1">The sequence shown here is derived from an EMBL/GenBank/DDBJ whole genome shotgun (WGS) entry which is preliminary data.</text>
</comment>
<protein>
    <submittedName>
        <fullName evidence="1">Uncharacterized protein</fullName>
    </submittedName>
</protein>
<proteinExistence type="predicted"/>
<organism evidence="1 2">
    <name type="scientific">Caballeronia calidae</name>
    <dbReference type="NCBI Taxonomy" id="1777139"/>
    <lineage>
        <taxon>Bacteria</taxon>
        <taxon>Pseudomonadati</taxon>
        <taxon>Pseudomonadota</taxon>
        <taxon>Betaproteobacteria</taxon>
        <taxon>Burkholderiales</taxon>
        <taxon>Burkholderiaceae</taxon>
        <taxon>Caballeronia</taxon>
    </lineage>
</organism>
<gene>
    <name evidence="1" type="ORF">AWB78_07987</name>
</gene>
<evidence type="ECO:0000313" key="1">
    <source>
        <dbReference type="EMBL" id="SAL06288.1"/>
    </source>
</evidence>
<dbReference type="RefSeq" id="WP_269768972.1">
    <property type="nucleotide sequence ID" value="NZ_FCOX02000109.1"/>
</dbReference>
<dbReference type="EMBL" id="FCOX02000109">
    <property type="protein sequence ID" value="SAL06288.1"/>
    <property type="molecule type" value="Genomic_DNA"/>
</dbReference>
<accession>A0A158EHI1</accession>
<evidence type="ECO:0000313" key="2">
    <source>
        <dbReference type="Proteomes" id="UP000071859"/>
    </source>
</evidence>
<dbReference type="AlphaFoldDB" id="A0A158EHI1"/>
<sequence>MMQFFLEDFYLRFSHVYATQIRRYSEPWCRRPTQPPHHTLDEPF</sequence>
<reference evidence="1" key="1">
    <citation type="submission" date="2016-01" db="EMBL/GenBank/DDBJ databases">
        <authorList>
            <person name="Peeters C."/>
        </authorList>
    </citation>
    <scope>NUCLEOTIDE SEQUENCE</scope>
    <source>
        <strain evidence="1">LMG 29321</strain>
    </source>
</reference>
<name>A0A158EHI1_9BURK</name>
<keyword evidence="2" id="KW-1185">Reference proteome</keyword>